<dbReference type="GO" id="GO:0043041">
    <property type="term" value="P:amino acid activation for nonribosomal peptide biosynthetic process"/>
    <property type="evidence" value="ECO:0007669"/>
    <property type="project" value="TreeGrafter"/>
</dbReference>
<dbReference type="InterPro" id="IPR020802">
    <property type="entry name" value="TesA-like"/>
</dbReference>
<dbReference type="Pfam" id="PF13193">
    <property type="entry name" value="AMP-binding_C"/>
    <property type="match status" value="1"/>
</dbReference>
<evidence type="ECO:0000313" key="9">
    <source>
        <dbReference type="Proteomes" id="UP000646365"/>
    </source>
</evidence>
<dbReference type="InterPro" id="IPR020845">
    <property type="entry name" value="AMP-binding_CS"/>
</dbReference>
<proteinExistence type="inferred from homology"/>
<dbReference type="PROSITE" id="PS00455">
    <property type="entry name" value="AMP_BINDING"/>
    <property type="match status" value="2"/>
</dbReference>
<dbReference type="InterPro" id="IPR006162">
    <property type="entry name" value="Ppantetheine_attach_site"/>
</dbReference>
<evidence type="ECO:0000256" key="1">
    <source>
        <dbReference type="ARBA" id="ARBA00001957"/>
    </source>
</evidence>
<dbReference type="InterPro" id="IPR040097">
    <property type="entry name" value="FAAL/FAAC"/>
</dbReference>
<dbReference type="InterPro" id="IPR009081">
    <property type="entry name" value="PP-bd_ACP"/>
</dbReference>
<dbReference type="GO" id="GO:0031177">
    <property type="term" value="F:phosphopantetheine binding"/>
    <property type="evidence" value="ECO:0007669"/>
    <property type="project" value="InterPro"/>
</dbReference>
<comment type="cofactor">
    <cofactor evidence="1">
        <name>pantetheine 4'-phosphate</name>
        <dbReference type="ChEBI" id="CHEBI:47942"/>
    </cofactor>
</comment>
<organism evidence="8 9">
    <name type="scientific">Aliidongia dinghuensis</name>
    <dbReference type="NCBI Taxonomy" id="1867774"/>
    <lineage>
        <taxon>Bacteria</taxon>
        <taxon>Pseudomonadati</taxon>
        <taxon>Pseudomonadota</taxon>
        <taxon>Alphaproteobacteria</taxon>
        <taxon>Rhodospirillales</taxon>
        <taxon>Dongiaceae</taxon>
        <taxon>Aliidongia</taxon>
    </lineage>
</organism>
<dbReference type="Gene3D" id="3.30.559.10">
    <property type="entry name" value="Chloramphenicol acetyltransferase-like domain"/>
    <property type="match status" value="1"/>
</dbReference>
<dbReference type="PANTHER" id="PTHR45527">
    <property type="entry name" value="NONRIBOSOMAL PEPTIDE SYNTHETASE"/>
    <property type="match status" value="1"/>
</dbReference>
<name>A0A8J2YSV8_9PROT</name>
<dbReference type="SUPFAM" id="SSF52777">
    <property type="entry name" value="CoA-dependent acyltransferases"/>
    <property type="match status" value="2"/>
</dbReference>
<dbReference type="CDD" id="cd05931">
    <property type="entry name" value="FAAL"/>
    <property type="match status" value="1"/>
</dbReference>
<keyword evidence="3" id="KW-0596">Phosphopantetheine</keyword>
<dbReference type="InterPro" id="IPR025110">
    <property type="entry name" value="AMP-bd_C"/>
</dbReference>
<evidence type="ECO:0000313" key="8">
    <source>
        <dbReference type="EMBL" id="GGF10596.1"/>
    </source>
</evidence>
<dbReference type="GO" id="GO:0008610">
    <property type="term" value="P:lipid biosynthetic process"/>
    <property type="evidence" value="ECO:0007669"/>
    <property type="project" value="InterPro"/>
</dbReference>
<keyword evidence="4" id="KW-0597">Phosphoprotein</keyword>
<dbReference type="GO" id="GO:0006631">
    <property type="term" value="P:fatty acid metabolic process"/>
    <property type="evidence" value="ECO:0007669"/>
    <property type="project" value="UniProtKB-KW"/>
</dbReference>
<keyword evidence="6" id="KW-0443">Lipid metabolism</keyword>
<dbReference type="InterPro" id="IPR042099">
    <property type="entry name" value="ANL_N_sf"/>
</dbReference>
<dbReference type="Pfam" id="PF00550">
    <property type="entry name" value="PP-binding"/>
    <property type="match status" value="2"/>
</dbReference>
<dbReference type="Pfam" id="PF00501">
    <property type="entry name" value="AMP-binding"/>
    <property type="match status" value="2"/>
</dbReference>
<comment type="caution">
    <text evidence="8">The sequence shown here is derived from an EMBL/GenBank/DDBJ whole genome shotgun (WGS) entry which is preliminary data.</text>
</comment>
<dbReference type="PANTHER" id="PTHR45527:SF1">
    <property type="entry name" value="FATTY ACID SYNTHASE"/>
    <property type="match status" value="1"/>
</dbReference>
<dbReference type="GO" id="GO:0071766">
    <property type="term" value="P:Actinobacterium-type cell wall biogenesis"/>
    <property type="evidence" value="ECO:0007669"/>
    <property type="project" value="UniProtKB-ARBA"/>
</dbReference>
<dbReference type="Gene3D" id="3.40.50.12780">
    <property type="entry name" value="N-terminal domain of ligase-like"/>
    <property type="match status" value="2"/>
</dbReference>
<evidence type="ECO:0000256" key="2">
    <source>
        <dbReference type="ARBA" id="ARBA00006432"/>
    </source>
</evidence>
<protein>
    <submittedName>
        <fullName evidence="8">Aspartate racemase</fullName>
    </submittedName>
</protein>
<dbReference type="Gene3D" id="3.40.50.1820">
    <property type="entry name" value="alpha/beta hydrolase"/>
    <property type="match status" value="1"/>
</dbReference>
<dbReference type="GO" id="GO:0003824">
    <property type="term" value="F:catalytic activity"/>
    <property type="evidence" value="ECO:0007669"/>
    <property type="project" value="InterPro"/>
</dbReference>
<dbReference type="SMART" id="SM00824">
    <property type="entry name" value="PKS_TE"/>
    <property type="match status" value="1"/>
</dbReference>
<dbReference type="InterPro" id="IPR001242">
    <property type="entry name" value="Condensation_dom"/>
</dbReference>
<reference evidence="8" key="2">
    <citation type="submission" date="2020-09" db="EMBL/GenBank/DDBJ databases">
        <authorList>
            <person name="Sun Q."/>
            <person name="Zhou Y."/>
        </authorList>
    </citation>
    <scope>NUCLEOTIDE SEQUENCE</scope>
    <source>
        <strain evidence="8">CGMCC 1.15725</strain>
    </source>
</reference>
<dbReference type="PROSITE" id="PS00012">
    <property type="entry name" value="PHOSPHOPANTETHEINE"/>
    <property type="match status" value="1"/>
</dbReference>
<dbReference type="Gene3D" id="1.10.1200.10">
    <property type="entry name" value="ACP-like"/>
    <property type="match status" value="2"/>
</dbReference>
<accession>A0A8J2YSV8</accession>
<dbReference type="InterPro" id="IPR029058">
    <property type="entry name" value="AB_hydrolase_fold"/>
</dbReference>
<dbReference type="SMART" id="SM00823">
    <property type="entry name" value="PKS_PP"/>
    <property type="match status" value="2"/>
</dbReference>
<sequence length="1984" mass="213064">MTPLITARPPVILPPRSVASSSLVSLLHMRAETQGDDEAYVFLADGEQETGRLTYGALWDRATALAGFLAARDCRNAPVLLLMPSSIEFLIGLYGCLIAGAVAIPAPPPHRTRGMERIRSIIADARPRLILAAQAAPTGADGEPDPDLADIPWFEVEQVLAEEPRRAAPLPALAGDQPAVLQYTSGSTGSPKGIVITHDNAYANILGQQQTTGDPDAASLVSWLPVHHDMGLFGNIMAAPVLGGRLAFMPPGAFIQKPARWLRAISHYGAVRSGGPNFAYDLCTRTITAEQMEGVDLRGWHTAFNGAEPVRAATLQQFAQKFAPYGFQAEAWFACYGLAETTLIVSGARRRRPPTVRTYARDQLGEGQAVPMADATQPTQTLVSSGQSVPDHAVRIIDRATGRSLGPREIGEIWVAGPSVSSGFWRGAEASAQRFGRQVAGEDGKFVSTGDLGFFDDDELFIVSRLDDLIVLRGRNIAPQDIEDAAIRSGTGQVQTAAAFLEQEGEGDRVVLVMEVSRDLRRQDQLEAVSQAARDAVWQATEVALARLVLVRPGTIPRTTSGKVRRRSTRAGLAAGEFKSVLDQAAAAAPAEPVAAEGAEAEISAWLQRALVLNAPPSANAPLHRLGLDSLRTIEFSEWLRTTHGVQLSLADLMGGLTLTDVVAAVRHGGSTPQAVTTITAPARAHYPLTRTQEAIWAEQSRLGDVTAYNVPMALRLLDGTPAAKVEAALAELMRQHPLLHSRFAATDAGPERQIDEQATVPFEVVDLTDAAPADRVPAMIARSRRPFEMEGELLWRAVLYRWGVEQTALVLTFHHVICDGWSVSTLGRALAATLGGTLAETPSAEPAHDPIDQLVSEEEFYLCGREALSDLEFWKERLTPPPPPLILPHRRDEERAGEPPIHLQRVMLDGARLARVRAAAEACDVSLPAFLLGLYGLFLHRSLGNDDVAIGVITSLRIPSRHGETLAPLVNPVVVRSRFADRSSRARDFLVQTSNELRAALTHNRLPHAMLVEALRLPMIPGLPPLFQAAFGHIRVAGPIDEDANRALAAPARAVRPFLLHAQEGSNPLSLAWVESDEACIGEFAVHRAWMSEEATRRMCAQFDRLVDVVAADLEASIGTIPLLSDAERHRLEAWSQGPRAARAIAAEGETLHGLILAAAAQYPDLSAVIESDGTSWTYARLATESAALAAQLRALGLEPGDRVAVSMERSALWLASLLAILRAGGAFVPMDPQQPADRRAFMVADSDAKIVLAAAGTGADIAGGRLLFHPVNGQATEGAPALPTVAETAAAYVLYTSGSTGRPKGVAVSHAALRERLLWKVEAFEMTPQDRVLQSIPTIFDPSLWEIFTPLLCGAAVILAPPQTDREPVRIAALAQRHGITMFSCVSGVLSHLSDAFENQPPFRLRRVITGGEALTVAGRRRFQALTGAIVDHCYGPTEAAIFCTHLALPPSVGPAGDGLAAETAAIESVGRPVAGATIQVVDERGQPVPVGALGEIVIGGRGLAIGYLNRPEEDAARFVQLDGPAGGRFYRSGDSGRWRDDGCLEIVGRTDDQIKLRGVRIEPGEIEAVLLQAPGVKEAAVGIEQRATGPVLAAWVALAPNGSDEDVLDAYVRGRLPHALVPSIFHRVAKLPTLPSGKIDRNALAALTVASAPPSASVSASQSVRSVMEGHLLRLWRDLLQAPGLQPTDDVFQAGAHSLMVMRLIGRLHAETGRTVPAAIFFDRRTPRRQALLLDNEEPGDNLEEPTLKLLSPVPNGRNLVCIAAGIGDRVRLEHLAAALGNDITVWGLLPPGAAPDGKSWTVERLADAYAALVAEMLGANSCVMAGFSAGGPLAHEAACRLRRAGHAVDRVLLFDSAHPLLPQVNVAIFEMIRRGLGMLGHRSWLANSWLIERSRQIFDDRGLYIHLAALLAWRGDKFDGPLTIVRGSATRWISGILFRPWRHHARQVDYADARGLHGGLFHRRNVGGVAAIVRRLMIQS</sequence>
<keyword evidence="5" id="KW-0276">Fatty acid metabolism</keyword>
<dbReference type="InterPro" id="IPR036736">
    <property type="entry name" value="ACP-like_sf"/>
</dbReference>
<dbReference type="GO" id="GO:0044550">
    <property type="term" value="P:secondary metabolite biosynthetic process"/>
    <property type="evidence" value="ECO:0007669"/>
    <property type="project" value="TreeGrafter"/>
</dbReference>
<feature type="domain" description="Carrier" evidence="7">
    <location>
        <begin position="1666"/>
        <end position="1741"/>
    </location>
</feature>
<dbReference type="InterPro" id="IPR023213">
    <property type="entry name" value="CAT-like_dom_sf"/>
</dbReference>
<dbReference type="Pfam" id="PF00668">
    <property type="entry name" value="Condensation"/>
    <property type="match status" value="1"/>
</dbReference>
<dbReference type="InterPro" id="IPR010071">
    <property type="entry name" value="AA_adenyl_dom"/>
</dbReference>
<dbReference type="InterPro" id="IPR001031">
    <property type="entry name" value="Thioesterase"/>
</dbReference>
<dbReference type="SUPFAM" id="SSF47336">
    <property type="entry name" value="ACP-like"/>
    <property type="match status" value="1"/>
</dbReference>
<dbReference type="Pfam" id="PF00975">
    <property type="entry name" value="Thioesterase"/>
    <property type="match status" value="1"/>
</dbReference>
<dbReference type="Proteomes" id="UP000646365">
    <property type="component" value="Unassembled WGS sequence"/>
</dbReference>
<dbReference type="InterPro" id="IPR020806">
    <property type="entry name" value="PKS_PP-bd"/>
</dbReference>
<dbReference type="EMBL" id="BMJQ01000003">
    <property type="protein sequence ID" value="GGF10596.1"/>
    <property type="molecule type" value="Genomic_DNA"/>
</dbReference>
<reference evidence="8" key="1">
    <citation type="journal article" date="2014" name="Int. J. Syst. Evol. Microbiol.">
        <title>Complete genome sequence of Corynebacterium casei LMG S-19264T (=DSM 44701T), isolated from a smear-ripened cheese.</title>
        <authorList>
            <consortium name="US DOE Joint Genome Institute (JGI-PGF)"/>
            <person name="Walter F."/>
            <person name="Albersmeier A."/>
            <person name="Kalinowski J."/>
            <person name="Ruckert C."/>
        </authorList>
    </citation>
    <scope>NUCLEOTIDE SEQUENCE</scope>
    <source>
        <strain evidence="8">CGMCC 1.15725</strain>
    </source>
</reference>
<dbReference type="InterPro" id="IPR045851">
    <property type="entry name" value="AMP-bd_C_sf"/>
</dbReference>
<dbReference type="InterPro" id="IPR000873">
    <property type="entry name" value="AMP-dep_synth/lig_dom"/>
</dbReference>
<gene>
    <name evidence="8" type="ORF">GCM10011611_15220</name>
</gene>
<dbReference type="PROSITE" id="PS50075">
    <property type="entry name" value="CARRIER"/>
    <property type="match status" value="2"/>
</dbReference>
<comment type="similarity">
    <text evidence="2">Belongs to the ATP-dependent AMP-binding enzyme family.</text>
</comment>
<dbReference type="SUPFAM" id="SSF53474">
    <property type="entry name" value="alpha/beta-Hydrolases"/>
    <property type="match status" value="1"/>
</dbReference>
<dbReference type="SUPFAM" id="SSF56801">
    <property type="entry name" value="Acetyl-CoA synthetase-like"/>
    <property type="match status" value="2"/>
</dbReference>
<dbReference type="GO" id="GO:0005737">
    <property type="term" value="C:cytoplasm"/>
    <property type="evidence" value="ECO:0007669"/>
    <property type="project" value="TreeGrafter"/>
</dbReference>
<feature type="domain" description="Carrier" evidence="7">
    <location>
        <begin position="594"/>
        <end position="670"/>
    </location>
</feature>
<evidence type="ECO:0000256" key="6">
    <source>
        <dbReference type="ARBA" id="ARBA00023098"/>
    </source>
</evidence>
<evidence type="ECO:0000256" key="3">
    <source>
        <dbReference type="ARBA" id="ARBA00022450"/>
    </source>
</evidence>
<dbReference type="NCBIfam" id="TIGR01733">
    <property type="entry name" value="AA-adenyl-dom"/>
    <property type="match status" value="1"/>
</dbReference>
<evidence type="ECO:0000256" key="4">
    <source>
        <dbReference type="ARBA" id="ARBA00022553"/>
    </source>
</evidence>
<dbReference type="CDD" id="cd05930">
    <property type="entry name" value="A_NRPS"/>
    <property type="match status" value="1"/>
</dbReference>
<dbReference type="Gene3D" id="3.30.559.30">
    <property type="entry name" value="Nonribosomal peptide synthetase, condensation domain"/>
    <property type="match status" value="1"/>
</dbReference>
<dbReference type="FunFam" id="3.40.50.12780:FF:000013">
    <property type="entry name" value="Long-chain-fatty-acid--AMP ligase FadD32"/>
    <property type="match status" value="1"/>
</dbReference>
<keyword evidence="9" id="KW-1185">Reference proteome</keyword>
<dbReference type="RefSeq" id="WP_189044200.1">
    <property type="nucleotide sequence ID" value="NZ_BMJQ01000003.1"/>
</dbReference>
<evidence type="ECO:0000256" key="5">
    <source>
        <dbReference type="ARBA" id="ARBA00022832"/>
    </source>
</evidence>
<evidence type="ECO:0000259" key="7">
    <source>
        <dbReference type="PROSITE" id="PS50075"/>
    </source>
</evidence>
<dbReference type="Gene3D" id="3.30.300.30">
    <property type="match status" value="2"/>
</dbReference>